<organism evidence="2 3">
    <name type="scientific">Penicillium chermesinum</name>
    <dbReference type="NCBI Taxonomy" id="63820"/>
    <lineage>
        <taxon>Eukaryota</taxon>
        <taxon>Fungi</taxon>
        <taxon>Dikarya</taxon>
        <taxon>Ascomycota</taxon>
        <taxon>Pezizomycotina</taxon>
        <taxon>Eurotiomycetes</taxon>
        <taxon>Eurotiomycetidae</taxon>
        <taxon>Eurotiales</taxon>
        <taxon>Aspergillaceae</taxon>
        <taxon>Penicillium</taxon>
    </lineage>
</organism>
<evidence type="ECO:0000313" key="2">
    <source>
        <dbReference type="EMBL" id="KAJ5248853.1"/>
    </source>
</evidence>
<dbReference type="AlphaFoldDB" id="A0A9W9TY84"/>
<dbReference type="RefSeq" id="XP_058335632.1">
    <property type="nucleotide sequence ID" value="XM_058469601.1"/>
</dbReference>
<protein>
    <submittedName>
        <fullName evidence="2">Uncharacterized protein</fullName>
    </submittedName>
</protein>
<dbReference type="GeneID" id="83196904"/>
<sequence length="113" mass="12436">MSGLLHDIEDTITDHDRASSSSSNDTGNRLGASGEDNRSPDLLRRSPLIISPEQRDKNSSAPSDDNNIPSAKDLVHDPNAPDDENTNEDQCALYSGGRRMTMKQDTLLFSHER</sequence>
<evidence type="ECO:0000313" key="3">
    <source>
        <dbReference type="Proteomes" id="UP001150941"/>
    </source>
</evidence>
<feature type="compositionally biased region" description="Basic and acidic residues" evidence="1">
    <location>
        <begin position="1"/>
        <end position="18"/>
    </location>
</feature>
<dbReference type="EMBL" id="JAPQKS010000001">
    <property type="protein sequence ID" value="KAJ5248853.1"/>
    <property type="molecule type" value="Genomic_DNA"/>
</dbReference>
<reference evidence="2" key="1">
    <citation type="submission" date="2022-11" db="EMBL/GenBank/DDBJ databases">
        <authorList>
            <person name="Petersen C."/>
        </authorList>
    </citation>
    <scope>NUCLEOTIDE SEQUENCE</scope>
    <source>
        <strain evidence="2">IBT 19713</strain>
    </source>
</reference>
<feature type="region of interest" description="Disordered" evidence="1">
    <location>
        <begin position="1"/>
        <end position="113"/>
    </location>
</feature>
<feature type="compositionally biased region" description="Basic and acidic residues" evidence="1">
    <location>
        <begin position="35"/>
        <end position="44"/>
    </location>
</feature>
<proteinExistence type="predicted"/>
<feature type="compositionally biased region" description="Polar residues" evidence="1">
    <location>
        <begin position="59"/>
        <end position="69"/>
    </location>
</feature>
<comment type="caution">
    <text evidence="2">The sequence shown here is derived from an EMBL/GenBank/DDBJ whole genome shotgun (WGS) entry which is preliminary data.</text>
</comment>
<accession>A0A9W9TY84</accession>
<dbReference type="Proteomes" id="UP001150941">
    <property type="component" value="Unassembled WGS sequence"/>
</dbReference>
<evidence type="ECO:0000256" key="1">
    <source>
        <dbReference type="SAM" id="MobiDB-lite"/>
    </source>
</evidence>
<keyword evidence="3" id="KW-1185">Reference proteome</keyword>
<reference evidence="2" key="2">
    <citation type="journal article" date="2023" name="IMA Fungus">
        <title>Comparative genomic study of the Penicillium genus elucidates a diverse pangenome and 15 lateral gene transfer events.</title>
        <authorList>
            <person name="Petersen C."/>
            <person name="Sorensen T."/>
            <person name="Nielsen M.R."/>
            <person name="Sondergaard T.E."/>
            <person name="Sorensen J.L."/>
            <person name="Fitzpatrick D.A."/>
            <person name="Frisvad J.C."/>
            <person name="Nielsen K.L."/>
        </authorList>
    </citation>
    <scope>NUCLEOTIDE SEQUENCE</scope>
    <source>
        <strain evidence="2">IBT 19713</strain>
    </source>
</reference>
<name>A0A9W9TY84_9EURO</name>
<gene>
    <name evidence="2" type="ORF">N7468_000304</name>
</gene>